<sequence length="227" mass="26355">MTEFNEMLNLLEAERERYVLEAASLERRLESVHNQINAIDNLISGYIKEKQHHQFYQLFSQSHTQAYLEEDRPNIDILSVDENIEDKPNLDIEVEEKTDEEKLNQAENHNKAKPQPKKADTSNVQKVKGGRQSESLPMLRQYQGYSIRNAILILMRAQPEKHFHINIIVRNLYGEDLTKKQYQTARVSVTKALSLGFKSGLWFKVLRPPGVYTLKYEKGVTAKTPKD</sequence>
<evidence type="ECO:0000313" key="4">
    <source>
        <dbReference type="Proteomes" id="UP000218418"/>
    </source>
</evidence>
<evidence type="ECO:0000256" key="1">
    <source>
        <dbReference type="SAM" id="Coils"/>
    </source>
</evidence>
<accession>A0A1Z4M197</accession>
<organism evidence="3 4">
    <name type="scientific">Calothrix parasitica NIES-267</name>
    <dbReference type="NCBI Taxonomy" id="1973488"/>
    <lineage>
        <taxon>Bacteria</taxon>
        <taxon>Bacillati</taxon>
        <taxon>Cyanobacteriota</taxon>
        <taxon>Cyanophyceae</taxon>
        <taxon>Nostocales</taxon>
        <taxon>Calotrichaceae</taxon>
        <taxon>Calothrix</taxon>
    </lineage>
</organism>
<keyword evidence="1" id="KW-0175">Coiled coil</keyword>
<evidence type="ECO:0000256" key="2">
    <source>
        <dbReference type="SAM" id="MobiDB-lite"/>
    </source>
</evidence>
<protein>
    <submittedName>
        <fullName evidence="3">Uncharacterized protein</fullName>
    </submittedName>
</protein>
<dbReference type="Proteomes" id="UP000218418">
    <property type="component" value="Chromosome"/>
</dbReference>
<feature type="compositionally biased region" description="Basic and acidic residues" evidence="2">
    <location>
        <begin position="99"/>
        <end position="110"/>
    </location>
</feature>
<name>A0A1Z4M197_9CYAN</name>
<proteinExistence type="predicted"/>
<feature type="region of interest" description="Disordered" evidence="2">
    <location>
        <begin position="98"/>
        <end position="133"/>
    </location>
</feature>
<dbReference type="OrthoDB" id="512013at2"/>
<gene>
    <name evidence="3" type="ORF">NIES267_67710</name>
</gene>
<keyword evidence="4" id="KW-1185">Reference proteome</keyword>
<evidence type="ECO:0000313" key="3">
    <source>
        <dbReference type="EMBL" id="BAY87252.1"/>
    </source>
</evidence>
<dbReference type="EMBL" id="AP018227">
    <property type="protein sequence ID" value="BAY87252.1"/>
    <property type="molecule type" value="Genomic_DNA"/>
</dbReference>
<dbReference type="AlphaFoldDB" id="A0A1Z4M197"/>
<reference evidence="3 4" key="1">
    <citation type="submission" date="2017-06" db="EMBL/GenBank/DDBJ databases">
        <title>Genome sequencing of cyanobaciteial culture collection at National Institute for Environmental Studies (NIES).</title>
        <authorList>
            <person name="Hirose Y."/>
            <person name="Shimura Y."/>
            <person name="Fujisawa T."/>
            <person name="Nakamura Y."/>
            <person name="Kawachi M."/>
        </authorList>
    </citation>
    <scope>NUCLEOTIDE SEQUENCE [LARGE SCALE GENOMIC DNA]</scope>
    <source>
        <strain evidence="3 4">NIES-267</strain>
    </source>
</reference>
<feature type="coiled-coil region" evidence="1">
    <location>
        <begin position="1"/>
        <end position="42"/>
    </location>
</feature>